<keyword evidence="4" id="KW-0560">Oxidoreductase</keyword>
<keyword evidence="7" id="KW-1185">Reference proteome</keyword>
<feature type="domain" description="NADPH-dependent FMN reductase-like" evidence="5">
    <location>
        <begin position="7"/>
        <end position="139"/>
    </location>
</feature>
<evidence type="ECO:0000256" key="1">
    <source>
        <dbReference type="ARBA" id="ARBA00005990"/>
    </source>
</evidence>
<dbReference type="InterPro" id="IPR051814">
    <property type="entry name" value="NAD(P)H-dep_FMN_reductase"/>
</dbReference>
<name>A0ABZ2LXK2_9BACT</name>
<reference evidence="6 7" key="1">
    <citation type="submission" date="2021-12" db="EMBL/GenBank/DDBJ databases">
        <title>Discovery of the Pendulisporaceae a myxobacterial family with distinct sporulation behavior and unique specialized metabolism.</title>
        <authorList>
            <person name="Garcia R."/>
            <person name="Popoff A."/>
            <person name="Bader C.D."/>
            <person name="Loehr J."/>
            <person name="Walesch S."/>
            <person name="Walt C."/>
            <person name="Boldt J."/>
            <person name="Bunk B."/>
            <person name="Haeckl F.J.F.P.J."/>
            <person name="Gunesch A.P."/>
            <person name="Birkelbach J."/>
            <person name="Nuebel U."/>
            <person name="Pietschmann T."/>
            <person name="Bach T."/>
            <person name="Mueller R."/>
        </authorList>
    </citation>
    <scope>NUCLEOTIDE SEQUENCE [LARGE SCALE GENOMIC DNA]</scope>
    <source>
        <strain evidence="6 7">MSr11954</strain>
    </source>
</reference>
<evidence type="ECO:0000313" key="6">
    <source>
        <dbReference type="EMBL" id="WXB13860.1"/>
    </source>
</evidence>
<evidence type="ECO:0000256" key="3">
    <source>
        <dbReference type="ARBA" id="ARBA00022643"/>
    </source>
</evidence>
<dbReference type="Proteomes" id="UP001370348">
    <property type="component" value="Chromosome"/>
</dbReference>
<organism evidence="6 7">
    <name type="scientific">Pendulispora albinea</name>
    <dbReference type="NCBI Taxonomy" id="2741071"/>
    <lineage>
        <taxon>Bacteria</taxon>
        <taxon>Pseudomonadati</taxon>
        <taxon>Myxococcota</taxon>
        <taxon>Myxococcia</taxon>
        <taxon>Myxococcales</taxon>
        <taxon>Sorangiineae</taxon>
        <taxon>Pendulisporaceae</taxon>
        <taxon>Pendulispora</taxon>
    </lineage>
</organism>
<dbReference type="InterPro" id="IPR005025">
    <property type="entry name" value="FMN_Rdtase-like_dom"/>
</dbReference>
<evidence type="ECO:0000313" key="7">
    <source>
        <dbReference type="Proteomes" id="UP001370348"/>
    </source>
</evidence>
<keyword evidence="3" id="KW-0288">FMN</keyword>
<dbReference type="Pfam" id="PF03358">
    <property type="entry name" value="FMN_red"/>
    <property type="match status" value="1"/>
</dbReference>
<dbReference type="PANTHER" id="PTHR43408:SF2">
    <property type="entry name" value="FMN REDUCTASE (NADPH)"/>
    <property type="match status" value="1"/>
</dbReference>
<protein>
    <submittedName>
        <fullName evidence="6">NAD(P)H-dependent oxidoreductase</fullName>
    </submittedName>
</protein>
<accession>A0ABZ2LXK2</accession>
<evidence type="ECO:0000256" key="2">
    <source>
        <dbReference type="ARBA" id="ARBA00022630"/>
    </source>
</evidence>
<dbReference type="RefSeq" id="WP_394823477.1">
    <property type="nucleotide sequence ID" value="NZ_CP089984.1"/>
</dbReference>
<dbReference type="InterPro" id="IPR029039">
    <property type="entry name" value="Flavoprotein-like_sf"/>
</dbReference>
<sequence length="181" mass="19478">MTSKGRRIVFVGGSPSPTSRSRFVATAVAKELESEGFAADHFSLHDFDAEDVFLARTSASKIVRYLDAVKEASAIVLSTPVYKATYAGALKAIVDLLPQDALVSRPALGIATTRLEAHGREVDGAYQSLFAFFRARSRSSLIVLDDELRIDGTSGTFTQAAEDRVRSAARSLLGDLHETAV</sequence>
<dbReference type="EMBL" id="CP089984">
    <property type="protein sequence ID" value="WXB13860.1"/>
    <property type="molecule type" value="Genomic_DNA"/>
</dbReference>
<evidence type="ECO:0000259" key="5">
    <source>
        <dbReference type="Pfam" id="PF03358"/>
    </source>
</evidence>
<dbReference type="SUPFAM" id="SSF52218">
    <property type="entry name" value="Flavoproteins"/>
    <property type="match status" value="1"/>
</dbReference>
<keyword evidence="2" id="KW-0285">Flavoprotein</keyword>
<gene>
    <name evidence="6" type="ORF">LZC94_39255</name>
</gene>
<evidence type="ECO:0000256" key="4">
    <source>
        <dbReference type="ARBA" id="ARBA00023002"/>
    </source>
</evidence>
<proteinExistence type="inferred from homology"/>
<dbReference type="PANTHER" id="PTHR43408">
    <property type="entry name" value="FMN REDUCTASE (NADPH)"/>
    <property type="match status" value="1"/>
</dbReference>
<comment type="similarity">
    <text evidence="1">Belongs to the SsuE family.</text>
</comment>
<dbReference type="Gene3D" id="3.40.50.360">
    <property type="match status" value="1"/>
</dbReference>